<evidence type="ECO:0000313" key="2">
    <source>
        <dbReference type="EMBL" id="ALB62524.1"/>
    </source>
</evidence>
<dbReference type="EMBL" id="CP012264">
    <property type="protein sequence ID" value="ALB62524.1"/>
    <property type="molecule type" value="Genomic_DNA"/>
</dbReference>
<evidence type="ECO:0000313" key="3">
    <source>
        <dbReference type="EMBL" id="CCJ73473.1"/>
    </source>
</evidence>
<protein>
    <submittedName>
        <fullName evidence="3">Uncharacterized protein</fullName>
    </submittedName>
</protein>
<organism evidence="3 4">
    <name type="scientific">Cronobacter condimenti 1330</name>
    <dbReference type="NCBI Taxonomy" id="1073999"/>
    <lineage>
        <taxon>Bacteria</taxon>
        <taxon>Pseudomonadati</taxon>
        <taxon>Pseudomonadota</taxon>
        <taxon>Gammaproteobacteria</taxon>
        <taxon>Enterobacterales</taxon>
        <taxon>Enterobacteriaceae</taxon>
        <taxon>Cronobacter</taxon>
    </lineage>
</organism>
<gene>
    <name evidence="2" type="ORF">AFK62_08415</name>
    <name evidence="3" type="ORF">BN137_2850</name>
</gene>
<dbReference type="STRING" id="1073999.AFK62_08415"/>
<reference evidence="2 5" key="4">
    <citation type="journal article" date="2016" name="Genome Announc.">
        <title>Fully Closed Genome Sequences of Five Type Strains of the Genus Cronobacter and One Cronobacter sakazakii Strain.</title>
        <authorList>
            <person name="Moine D."/>
            <person name="Kassam M."/>
            <person name="Baert L."/>
            <person name="Tang Y."/>
            <person name="Barretto C."/>
            <person name="Ngom Bru C."/>
            <person name="Klijn A."/>
            <person name="Descombes P."/>
        </authorList>
    </citation>
    <scope>NUCLEOTIDE SEQUENCE [LARGE SCALE GENOMIC DNA]</scope>
    <source>
        <strain evidence="2 5">LMG 26250</strain>
    </source>
</reference>
<evidence type="ECO:0000256" key="1">
    <source>
        <dbReference type="SAM" id="Phobius"/>
    </source>
</evidence>
<dbReference type="EMBL" id="CAKW01000104">
    <property type="protein sequence ID" value="CCJ73473.1"/>
    <property type="molecule type" value="Genomic_DNA"/>
</dbReference>
<reference evidence="5" key="3">
    <citation type="submission" date="2015-09" db="EMBL/GenBank/DDBJ databases">
        <title>Cronobacter genome sequencing and assembly.</title>
        <authorList>
            <person name="Descombes P."/>
            <person name="Baert L."/>
            <person name="Ngom-Bru C."/>
            <person name="Barretto C."/>
        </authorList>
    </citation>
    <scope>NUCLEOTIDE SEQUENCE [LARGE SCALE GENOMIC DNA]</scope>
    <source>
        <strain evidence="5">LMG 26250</strain>
    </source>
</reference>
<evidence type="ECO:0000313" key="4">
    <source>
        <dbReference type="Proteomes" id="UP000009340"/>
    </source>
</evidence>
<feature type="transmembrane region" description="Helical" evidence="1">
    <location>
        <begin position="6"/>
        <end position="25"/>
    </location>
</feature>
<dbReference type="RefSeq" id="WP_007676348.1">
    <property type="nucleotide sequence ID" value="NZ_CAKW01000104.1"/>
</dbReference>
<keyword evidence="1" id="KW-1133">Transmembrane helix</keyword>
<sequence length="162" mass="17538">MSASAAEIIGAVVFIVLLCAVAAVYKLRREKAFPAVSARKQAAAVADFSAQAQALAQFLTAHRNQKVFINVVFAPEVKLALPAEADDRSFEIMLWCEACPNETQGRATGLNITVEDDRYKTRGPANGETGFALKGEFTVSAFHGDAEPITHIILIPVQQGYW</sequence>
<dbReference type="AlphaFoldDB" id="K8A1N8"/>
<proteinExistence type="predicted"/>
<keyword evidence="1" id="KW-0472">Membrane</keyword>
<dbReference type="KEGG" id="ccon:AFK62_08415"/>
<dbReference type="PATRIC" id="fig|1073999.7.peg.1751"/>
<dbReference type="Proteomes" id="UP000067320">
    <property type="component" value="Chromosome"/>
</dbReference>
<evidence type="ECO:0000313" key="5">
    <source>
        <dbReference type="Proteomes" id="UP000067320"/>
    </source>
</evidence>
<reference evidence="3" key="1">
    <citation type="submission" date="2012-07" db="EMBL/GenBank/DDBJ databases">
        <authorList>
            <person name="Cummings C."/>
        </authorList>
    </citation>
    <scope>NUCLEOTIDE SEQUENCE</scope>
    <source>
        <strain evidence="3">1330</strain>
    </source>
</reference>
<reference evidence="5" key="2">
    <citation type="submission" date="2015-07" db="EMBL/GenBank/DDBJ databases">
        <authorList>
            <person name="Moine D."/>
            <person name="Kassam M."/>
        </authorList>
    </citation>
    <scope>NUCLEOTIDE SEQUENCE [LARGE SCALE GENOMIC DNA]</scope>
    <source>
        <strain evidence="5">LMG 26250</strain>
    </source>
</reference>
<keyword evidence="1" id="KW-0812">Transmembrane</keyword>
<accession>K8A1N8</accession>
<name>K8A1N8_9ENTR</name>
<keyword evidence="5" id="KW-1185">Reference proteome</keyword>
<dbReference type="Proteomes" id="UP000009340">
    <property type="component" value="Unassembled WGS sequence"/>
</dbReference>